<organism evidence="2 3">
    <name type="scientific">Thiothrix lacustris</name>
    <dbReference type="NCBI Taxonomy" id="525917"/>
    <lineage>
        <taxon>Bacteria</taxon>
        <taxon>Pseudomonadati</taxon>
        <taxon>Pseudomonadota</taxon>
        <taxon>Gammaproteobacteria</taxon>
        <taxon>Thiotrichales</taxon>
        <taxon>Thiotrichaceae</taxon>
        <taxon>Thiothrix</taxon>
    </lineage>
</organism>
<accession>A0A1Y1QD45</accession>
<protein>
    <submittedName>
        <fullName evidence="2">Uncharacterized protein</fullName>
    </submittedName>
</protein>
<dbReference type="AlphaFoldDB" id="A0A1Y1QD45"/>
<evidence type="ECO:0000256" key="1">
    <source>
        <dbReference type="SAM" id="SignalP"/>
    </source>
</evidence>
<sequence length="130" mass="14578">MKGLMVFGLFAMLHGATWAATHTYLSHNPPQLLVVVDTSYALKPQFGAMQTWLEQYQARSRYTRILLGTDKVLLGDLVDLKDKEAVFRTAFGRMTADNLQHYATLSVSEKILLSDGSFQPDGWEIVAFPP</sequence>
<gene>
    <name evidence="2" type="ORF">BWK73_41485</name>
</gene>
<feature type="chain" id="PRO_5012282187" evidence="1">
    <location>
        <begin position="20"/>
        <end position="130"/>
    </location>
</feature>
<keyword evidence="1" id="KW-0732">Signal</keyword>
<dbReference type="EMBL" id="MTEJ01000455">
    <property type="protein sequence ID" value="OQX02800.1"/>
    <property type="molecule type" value="Genomic_DNA"/>
</dbReference>
<comment type="caution">
    <text evidence="2">The sequence shown here is derived from an EMBL/GenBank/DDBJ whole genome shotgun (WGS) entry which is preliminary data.</text>
</comment>
<dbReference type="Proteomes" id="UP000192491">
    <property type="component" value="Unassembled WGS sequence"/>
</dbReference>
<name>A0A1Y1QD45_9GAMM</name>
<proteinExistence type="predicted"/>
<feature type="signal peptide" evidence="1">
    <location>
        <begin position="1"/>
        <end position="19"/>
    </location>
</feature>
<evidence type="ECO:0000313" key="3">
    <source>
        <dbReference type="Proteomes" id="UP000192491"/>
    </source>
</evidence>
<evidence type="ECO:0000313" key="2">
    <source>
        <dbReference type="EMBL" id="OQX02800.1"/>
    </source>
</evidence>
<reference evidence="2 3" key="1">
    <citation type="submission" date="2017-01" db="EMBL/GenBank/DDBJ databases">
        <title>Novel large sulfur bacteria in the metagenomes of groundwater-fed chemosynthetic microbial mats in the Lake Huron basin.</title>
        <authorList>
            <person name="Sharrar A.M."/>
            <person name="Flood B.E."/>
            <person name="Bailey J.V."/>
            <person name="Jones D.S."/>
            <person name="Biddanda B."/>
            <person name="Ruberg S.A."/>
            <person name="Marcus D.N."/>
            <person name="Dick G.J."/>
        </authorList>
    </citation>
    <scope>NUCLEOTIDE SEQUENCE [LARGE SCALE GENOMIC DNA]</scope>
    <source>
        <strain evidence="2">A8</strain>
    </source>
</reference>